<gene>
    <name evidence="2" type="ORF">CIRG_00946</name>
</gene>
<reference evidence="3" key="1">
    <citation type="journal article" date="2010" name="Genome Res.">
        <title>Population genomic sequencing of Coccidioides fungi reveals recent hybridization and transposon control.</title>
        <authorList>
            <person name="Neafsey D.E."/>
            <person name="Barker B.M."/>
            <person name="Sharpton T.J."/>
            <person name="Stajich J.E."/>
            <person name="Park D.J."/>
            <person name="Whiston E."/>
            <person name="Hung C.-Y."/>
            <person name="McMahan C."/>
            <person name="White J."/>
            <person name="Sykes S."/>
            <person name="Heiman D."/>
            <person name="Young S."/>
            <person name="Zeng Q."/>
            <person name="Abouelleil A."/>
            <person name="Aftuck L."/>
            <person name="Bessette D."/>
            <person name="Brown A."/>
            <person name="FitzGerald M."/>
            <person name="Lui A."/>
            <person name="Macdonald J.P."/>
            <person name="Priest M."/>
            <person name="Orbach M.J."/>
            <person name="Galgiani J.N."/>
            <person name="Kirkland T.N."/>
            <person name="Cole G.T."/>
            <person name="Birren B.W."/>
            <person name="Henn M.R."/>
            <person name="Taylor J.W."/>
            <person name="Rounsley S.D."/>
        </authorList>
    </citation>
    <scope>NUCLEOTIDE SEQUENCE [LARGE SCALE GENOMIC DNA]</scope>
    <source>
        <strain evidence="3">RMSCC 2394</strain>
    </source>
</reference>
<evidence type="ECO:0000313" key="2">
    <source>
        <dbReference type="EMBL" id="KMP00804.1"/>
    </source>
</evidence>
<name>A0A0J6Y1C6_COCIT</name>
<accession>A0A0J6Y1C6</accession>
<dbReference type="Proteomes" id="UP000054565">
    <property type="component" value="Unassembled WGS sequence"/>
</dbReference>
<evidence type="ECO:0000313" key="3">
    <source>
        <dbReference type="Proteomes" id="UP000054565"/>
    </source>
</evidence>
<sequence>METNPKNEIIHPSKHTTNQTNKSWERDPPMTDISTTCASPVGTTHVLFLFFLGPGRERSLSFGFGNFVVPFVAFFSLHVCQPISFPLQLHIINQDRWWKTEEENPDARYVTSFGHFLIDVMHLSTNKDWMYDPTSSNLELAEATLCFGWGRSIPGCAAGVHNGVTRIILRRSLRVCKSRLGNAFSNLCGITPKR</sequence>
<proteinExistence type="predicted"/>
<dbReference type="EMBL" id="DS028093">
    <property type="protein sequence ID" value="KMP00804.1"/>
    <property type="molecule type" value="Genomic_DNA"/>
</dbReference>
<protein>
    <submittedName>
        <fullName evidence="2">Uncharacterized protein</fullName>
    </submittedName>
</protein>
<dbReference type="AlphaFoldDB" id="A0A0J6Y1C6"/>
<organism evidence="2 3">
    <name type="scientific">Coccidioides immitis RMSCC 2394</name>
    <dbReference type="NCBI Taxonomy" id="404692"/>
    <lineage>
        <taxon>Eukaryota</taxon>
        <taxon>Fungi</taxon>
        <taxon>Dikarya</taxon>
        <taxon>Ascomycota</taxon>
        <taxon>Pezizomycotina</taxon>
        <taxon>Eurotiomycetes</taxon>
        <taxon>Eurotiomycetidae</taxon>
        <taxon>Onygenales</taxon>
        <taxon>Onygenaceae</taxon>
        <taxon>Coccidioides</taxon>
    </lineage>
</organism>
<feature type="region of interest" description="Disordered" evidence="1">
    <location>
        <begin position="1"/>
        <end position="27"/>
    </location>
</feature>
<evidence type="ECO:0000256" key="1">
    <source>
        <dbReference type="SAM" id="MobiDB-lite"/>
    </source>
</evidence>